<dbReference type="Proteomes" id="UP000800200">
    <property type="component" value="Unassembled WGS sequence"/>
</dbReference>
<dbReference type="OrthoDB" id="408373at2759"/>
<accession>A0A6A6EKN8</accession>
<sequence>MAILSDIRKNINLPLFLPAGAASLGIFFFLYSIRSLGSKEPEVIPSPRETLLPRLSKEEIKNLPYPPDALPGARDVDSPYGSIRVYEWGPLNGEKILFIHGISTPSIALGGLAHKLVEKNCRVMLFDLFGRGYSSAPSPYTHPYSSALYTTQIHLVLQSSPLSWSTSPFTLIGYSLGGALAADFTSYFPRLISHLFLIAPGGLIRTSHVTWKSRLLYSTSGLLPEWLIEKMVARRLWTGPEGARSIEPEPDVAVEKEKERTGGLQSRAVYLSGNIGLIPERPNSTAGYVVDGQILCHKGFVPAFISSIRYAPIHEQHHRWMIIGERMREGFFPLKKVNLILGEIDPIIIADEITEDARELLGQEFMDVRPVKGAGHEVPIQRVDEVAGIIAEGLGRTW</sequence>
<keyword evidence="3" id="KW-0378">Hydrolase</keyword>
<gene>
    <name evidence="3" type="ORF">K469DRAFT_717304</name>
</gene>
<reference evidence="3" key="1">
    <citation type="journal article" date="2020" name="Stud. Mycol.">
        <title>101 Dothideomycetes genomes: a test case for predicting lifestyles and emergence of pathogens.</title>
        <authorList>
            <person name="Haridas S."/>
            <person name="Albert R."/>
            <person name="Binder M."/>
            <person name="Bloem J."/>
            <person name="Labutti K."/>
            <person name="Salamov A."/>
            <person name="Andreopoulos B."/>
            <person name="Baker S."/>
            <person name="Barry K."/>
            <person name="Bills G."/>
            <person name="Bluhm B."/>
            <person name="Cannon C."/>
            <person name="Castanera R."/>
            <person name="Culley D."/>
            <person name="Daum C."/>
            <person name="Ezra D."/>
            <person name="Gonzalez J."/>
            <person name="Henrissat B."/>
            <person name="Kuo A."/>
            <person name="Liang C."/>
            <person name="Lipzen A."/>
            <person name="Lutzoni F."/>
            <person name="Magnuson J."/>
            <person name="Mondo S."/>
            <person name="Nolan M."/>
            <person name="Ohm R."/>
            <person name="Pangilinan J."/>
            <person name="Park H.-J."/>
            <person name="Ramirez L."/>
            <person name="Alfaro M."/>
            <person name="Sun H."/>
            <person name="Tritt A."/>
            <person name="Yoshinaga Y."/>
            <person name="Zwiers L.-H."/>
            <person name="Turgeon B."/>
            <person name="Goodwin S."/>
            <person name="Spatafora J."/>
            <person name="Crous P."/>
            <person name="Grigoriev I."/>
        </authorList>
    </citation>
    <scope>NUCLEOTIDE SEQUENCE</scope>
    <source>
        <strain evidence="3">CBS 207.26</strain>
    </source>
</reference>
<dbReference type="GO" id="GO:0016787">
    <property type="term" value="F:hydrolase activity"/>
    <property type="evidence" value="ECO:0007669"/>
    <property type="project" value="UniProtKB-KW"/>
</dbReference>
<dbReference type="Pfam" id="PF12697">
    <property type="entry name" value="Abhydrolase_6"/>
    <property type="match status" value="1"/>
</dbReference>
<dbReference type="SUPFAM" id="SSF53474">
    <property type="entry name" value="alpha/beta-Hydrolases"/>
    <property type="match status" value="1"/>
</dbReference>
<evidence type="ECO:0000313" key="3">
    <source>
        <dbReference type="EMBL" id="KAF2192717.1"/>
    </source>
</evidence>
<dbReference type="PANTHER" id="PTHR43798">
    <property type="entry name" value="MONOACYLGLYCEROL LIPASE"/>
    <property type="match status" value="1"/>
</dbReference>
<dbReference type="InterPro" id="IPR050266">
    <property type="entry name" value="AB_hydrolase_sf"/>
</dbReference>
<dbReference type="InterPro" id="IPR000073">
    <property type="entry name" value="AB_hydrolase_1"/>
</dbReference>
<dbReference type="AlphaFoldDB" id="A0A6A6EKN8"/>
<dbReference type="InterPro" id="IPR029058">
    <property type="entry name" value="AB_hydrolase_fold"/>
</dbReference>
<name>A0A6A6EKN8_9PEZI</name>
<keyword evidence="4" id="KW-1185">Reference proteome</keyword>
<keyword evidence="1" id="KW-1133">Transmembrane helix</keyword>
<feature type="transmembrane region" description="Helical" evidence="1">
    <location>
        <begin position="12"/>
        <end position="33"/>
    </location>
</feature>
<feature type="domain" description="AB hydrolase-1" evidence="2">
    <location>
        <begin position="96"/>
        <end position="387"/>
    </location>
</feature>
<protein>
    <submittedName>
        <fullName evidence="3">Alpha/beta-hydrolase</fullName>
    </submittedName>
</protein>
<dbReference type="EMBL" id="ML994615">
    <property type="protein sequence ID" value="KAF2192717.1"/>
    <property type="molecule type" value="Genomic_DNA"/>
</dbReference>
<dbReference type="PANTHER" id="PTHR43798:SF33">
    <property type="entry name" value="HYDROLASE, PUTATIVE (AFU_ORTHOLOGUE AFUA_2G14860)-RELATED"/>
    <property type="match status" value="1"/>
</dbReference>
<keyword evidence="1" id="KW-0472">Membrane</keyword>
<dbReference type="Gene3D" id="3.40.50.1820">
    <property type="entry name" value="alpha/beta hydrolase"/>
    <property type="match status" value="1"/>
</dbReference>
<evidence type="ECO:0000313" key="4">
    <source>
        <dbReference type="Proteomes" id="UP000800200"/>
    </source>
</evidence>
<proteinExistence type="predicted"/>
<dbReference type="GO" id="GO:0016020">
    <property type="term" value="C:membrane"/>
    <property type="evidence" value="ECO:0007669"/>
    <property type="project" value="TreeGrafter"/>
</dbReference>
<dbReference type="PRINTS" id="PR00111">
    <property type="entry name" value="ABHYDROLASE"/>
</dbReference>
<keyword evidence="1" id="KW-0812">Transmembrane</keyword>
<evidence type="ECO:0000259" key="2">
    <source>
        <dbReference type="Pfam" id="PF12697"/>
    </source>
</evidence>
<organism evidence="3 4">
    <name type="scientific">Zopfia rhizophila CBS 207.26</name>
    <dbReference type="NCBI Taxonomy" id="1314779"/>
    <lineage>
        <taxon>Eukaryota</taxon>
        <taxon>Fungi</taxon>
        <taxon>Dikarya</taxon>
        <taxon>Ascomycota</taxon>
        <taxon>Pezizomycotina</taxon>
        <taxon>Dothideomycetes</taxon>
        <taxon>Dothideomycetes incertae sedis</taxon>
        <taxon>Zopfiaceae</taxon>
        <taxon>Zopfia</taxon>
    </lineage>
</organism>
<evidence type="ECO:0000256" key="1">
    <source>
        <dbReference type="SAM" id="Phobius"/>
    </source>
</evidence>